<evidence type="ECO:0000313" key="1">
    <source>
        <dbReference type="EMBL" id="KAJ4706610.1"/>
    </source>
</evidence>
<evidence type="ECO:0000313" key="2">
    <source>
        <dbReference type="Proteomes" id="UP001164539"/>
    </source>
</evidence>
<organism evidence="1 2">
    <name type="scientific">Melia azedarach</name>
    <name type="common">Chinaberry tree</name>
    <dbReference type="NCBI Taxonomy" id="155640"/>
    <lineage>
        <taxon>Eukaryota</taxon>
        <taxon>Viridiplantae</taxon>
        <taxon>Streptophyta</taxon>
        <taxon>Embryophyta</taxon>
        <taxon>Tracheophyta</taxon>
        <taxon>Spermatophyta</taxon>
        <taxon>Magnoliopsida</taxon>
        <taxon>eudicotyledons</taxon>
        <taxon>Gunneridae</taxon>
        <taxon>Pentapetalae</taxon>
        <taxon>rosids</taxon>
        <taxon>malvids</taxon>
        <taxon>Sapindales</taxon>
        <taxon>Meliaceae</taxon>
        <taxon>Melia</taxon>
    </lineage>
</organism>
<dbReference type="Proteomes" id="UP001164539">
    <property type="component" value="Chromosome 11"/>
</dbReference>
<comment type="caution">
    <text evidence="1">The sequence shown here is derived from an EMBL/GenBank/DDBJ whole genome shotgun (WGS) entry which is preliminary data.</text>
</comment>
<gene>
    <name evidence="1" type="ORF">OWV82_020240</name>
</gene>
<reference evidence="1 2" key="1">
    <citation type="journal article" date="2023" name="Science">
        <title>Complex scaffold remodeling in plant triterpene biosynthesis.</title>
        <authorList>
            <person name="De La Pena R."/>
            <person name="Hodgson H."/>
            <person name="Liu J.C."/>
            <person name="Stephenson M.J."/>
            <person name="Martin A.C."/>
            <person name="Owen C."/>
            <person name="Harkess A."/>
            <person name="Leebens-Mack J."/>
            <person name="Jimenez L.E."/>
            <person name="Osbourn A."/>
            <person name="Sattely E.S."/>
        </authorList>
    </citation>
    <scope>NUCLEOTIDE SEQUENCE [LARGE SCALE GENOMIC DNA]</scope>
    <source>
        <strain evidence="2">cv. JPN11</strain>
        <tissue evidence="1">Leaf</tissue>
    </source>
</reference>
<keyword evidence="2" id="KW-1185">Reference proteome</keyword>
<sequence>MAYWSTEKAKELSEINKNNRKKQRQLHVTGRKSFAQVRNEMKKKGEKTDRMSLYIKTCTKMDGIIHDLKSMEVIITREPSMTY</sequence>
<accession>A0ACC1X5A5</accession>
<protein>
    <submittedName>
        <fullName evidence="1">Plant transposase</fullName>
    </submittedName>
</protein>
<name>A0ACC1X5A5_MELAZ</name>
<proteinExistence type="predicted"/>
<dbReference type="EMBL" id="CM051404">
    <property type="protein sequence ID" value="KAJ4706610.1"/>
    <property type="molecule type" value="Genomic_DNA"/>
</dbReference>